<dbReference type="Gene3D" id="3.40.50.720">
    <property type="entry name" value="NAD(P)-binding Rossmann-like Domain"/>
    <property type="match status" value="1"/>
</dbReference>
<protein>
    <submittedName>
        <fullName evidence="3">Dehydrogenase/reductase (SDR family) member 4</fullName>
    </submittedName>
</protein>
<evidence type="ECO:0000313" key="3">
    <source>
        <dbReference type="Ensembl" id="ENSECRP00000018840.1"/>
    </source>
</evidence>
<dbReference type="Pfam" id="PF13561">
    <property type="entry name" value="adh_short_C2"/>
    <property type="match status" value="1"/>
</dbReference>
<dbReference type="Ensembl" id="ENSECRT00000019230.1">
    <property type="protein sequence ID" value="ENSECRP00000018840.1"/>
    <property type="gene ID" value="ENSECRG00000012571.1"/>
</dbReference>
<dbReference type="NCBIfam" id="NF005559">
    <property type="entry name" value="PRK07231.1"/>
    <property type="match status" value="1"/>
</dbReference>
<dbReference type="GeneTree" id="ENSGT00940000164342"/>
<dbReference type="InterPro" id="IPR020904">
    <property type="entry name" value="Sc_DH/Rdtase_CS"/>
</dbReference>
<reference evidence="3" key="1">
    <citation type="submission" date="2021-06" db="EMBL/GenBank/DDBJ databases">
        <authorList>
            <consortium name="Wellcome Sanger Institute Data Sharing"/>
        </authorList>
    </citation>
    <scope>NUCLEOTIDE SEQUENCE [LARGE SCALE GENOMIC DNA]</scope>
</reference>
<evidence type="ECO:0000256" key="1">
    <source>
        <dbReference type="ARBA" id="ARBA00006484"/>
    </source>
</evidence>
<reference evidence="3" key="3">
    <citation type="submission" date="2025-09" db="UniProtKB">
        <authorList>
            <consortium name="Ensembl"/>
        </authorList>
    </citation>
    <scope>IDENTIFICATION</scope>
</reference>
<name>A0A8C4SLQ4_ERPCA</name>
<accession>A0A8C4SLQ4</accession>
<comment type="similarity">
    <text evidence="1">Belongs to the short-chain dehydrogenases/reductases (SDR) family.</text>
</comment>
<dbReference type="Proteomes" id="UP000694620">
    <property type="component" value="Chromosome 2"/>
</dbReference>
<evidence type="ECO:0000313" key="4">
    <source>
        <dbReference type="Proteomes" id="UP000694620"/>
    </source>
</evidence>
<dbReference type="InterPro" id="IPR036291">
    <property type="entry name" value="NAD(P)-bd_dom_sf"/>
</dbReference>
<dbReference type="FunFam" id="3.40.50.720:FF:000084">
    <property type="entry name" value="Short-chain dehydrogenase reductase"/>
    <property type="match status" value="1"/>
</dbReference>
<gene>
    <name evidence="3" type="primary">LOC114645861</name>
</gene>
<dbReference type="PROSITE" id="PS00061">
    <property type="entry name" value="ADH_SHORT"/>
    <property type="match status" value="1"/>
</dbReference>
<dbReference type="PRINTS" id="PR00081">
    <property type="entry name" value="GDHRDH"/>
</dbReference>
<evidence type="ECO:0000256" key="2">
    <source>
        <dbReference type="ARBA" id="ARBA00023002"/>
    </source>
</evidence>
<keyword evidence="4" id="KW-1185">Reference proteome</keyword>
<dbReference type="SUPFAM" id="SSF51735">
    <property type="entry name" value="NAD(P)-binding Rossmann-fold domains"/>
    <property type="match status" value="1"/>
</dbReference>
<dbReference type="PANTHER" id="PTHR43943">
    <property type="entry name" value="DEHYDROGENASE/REDUCTASE (SDR FAMILY) MEMBER 4"/>
    <property type="match status" value="1"/>
</dbReference>
<organism evidence="3 4">
    <name type="scientific">Erpetoichthys calabaricus</name>
    <name type="common">Rope fish</name>
    <name type="synonym">Calamoichthys calabaricus</name>
    <dbReference type="NCBI Taxonomy" id="27687"/>
    <lineage>
        <taxon>Eukaryota</taxon>
        <taxon>Metazoa</taxon>
        <taxon>Chordata</taxon>
        <taxon>Craniata</taxon>
        <taxon>Vertebrata</taxon>
        <taxon>Euteleostomi</taxon>
        <taxon>Actinopterygii</taxon>
        <taxon>Polypteriformes</taxon>
        <taxon>Polypteridae</taxon>
        <taxon>Erpetoichthys</taxon>
    </lineage>
</organism>
<proteinExistence type="inferred from homology"/>
<dbReference type="GO" id="GO:0004090">
    <property type="term" value="F:carbonyl reductase (NADPH) activity"/>
    <property type="evidence" value="ECO:0007669"/>
    <property type="project" value="TreeGrafter"/>
</dbReference>
<dbReference type="PANTHER" id="PTHR43943:SF2">
    <property type="entry name" value="DEHYDROGENASE_REDUCTASE 4"/>
    <property type="match status" value="1"/>
</dbReference>
<sequence>MFCSRSARQLTVWTRNVFSLQRPSVQAMALRGIVDSKSQRGGKLQGKVAVVTASTEGIGFAAARSLAQEGASVVLSSRSRENVERAVAELRHENLSVTGTTCHVGKSEDRERLVSMAVKEYGGIDILVTNAAVNPFFGNILDSTEAVWDKILDVNVKATFLLTKLVAPHMEKQGGGSVVIVSSIVGLHPLQFLGPYSVSKTALLGLTKALALELAPSNIRVNCVAPGLIKTNFSGILWKNESVKEECLSKIIMKRMGEPKEISGVISFLCSDDASYITGETIVAAGGVKA</sequence>
<dbReference type="InterPro" id="IPR002347">
    <property type="entry name" value="SDR_fam"/>
</dbReference>
<reference evidence="3" key="2">
    <citation type="submission" date="2025-08" db="UniProtKB">
        <authorList>
            <consortium name="Ensembl"/>
        </authorList>
    </citation>
    <scope>IDENTIFICATION</scope>
</reference>
<keyword evidence="2" id="KW-0560">Oxidoreductase</keyword>
<dbReference type="AlphaFoldDB" id="A0A8C4SLQ4"/>
<dbReference type="PRINTS" id="PR00080">
    <property type="entry name" value="SDRFAMILY"/>
</dbReference>